<feature type="compositionally biased region" description="Basic and acidic residues" evidence="2">
    <location>
        <begin position="459"/>
        <end position="470"/>
    </location>
</feature>
<evidence type="ECO:0000256" key="2">
    <source>
        <dbReference type="SAM" id="MobiDB-lite"/>
    </source>
</evidence>
<feature type="compositionally biased region" description="Polar residues" evidence="2">
    <location>
        <begin position="683"/>
        <end position="693"/>
    </location>
</feature>
<sequence>MAAHWDTNRVATQPFNAISHPIDPTYDWKPANTTNYVGKSGLYTKDPQARLIDKKVVRFTNDVLKYNAGTAEARVNRFIGHIGKTVQLDQVKPSVRLLGTRRAGEPAKLVAEIRIPRDQSTPWFADPRPEHHARIEFTADNFIMDYKFSDQVDMDGMRESSGGRLDHGQERLVALRFRRNNGQILTSGFNWPFKPAFPANCPPQDELIRIRDSKDWAFIVPWEDSWRLFLRNFGHTFACDDYQKTTADQYRHGEVVQILEQVFDDGRTSWVSSSQISYDNWEDLVLRNGTGVVQDFLPIRQYINKLRDIKVPMQFFRVHPEDNDTFLVSFSMPSIAELGKNAHSFMSVEDSVQIKFHDRPTGYDPATHKPIEDADGWKGVLVERPEFPGHNGTHLARVLRKSFGSVQDDTEVSTADVWSPDADYVVAYVVPEEADRTVKARVNAFNKSDPRKLRVQPKTREEREIEHDGGELIYGPGDDDGETYYDDEESAAPFVKRDVDYHNQQSILVGREVGELWSYDLFDGLSEDMITSFLETCTPLQRAQFRAVAREIPCGLFLVIGPGGTGKSTMIVRVIFILLKRKVVPLVTSSTNVAVNNICRRAEQENDDEEYLFVRLHPEHLEYARIISWRPKKSDVDAKVSVEEEVEELEIAASEKTVELEEADDRILVEQLDAAHLSPSVDGDTTNPPTTELKQTKRAKKYDWNHSVARRVLQSIGLIETTNPKLVALQNKNTWLKEIMLKEREKLTLQEQGFLPRLIQNAIGYVIGSADVIFTTLITSTSKWIRDYREKVGSNITDEGGSVTLPEVLIAWEGDCPLMLVGDDN</sequence>
<feature type="region of interest" description="Disordered" evidence="2">
    <location>
        <begin position="678"/>
        <end position="698"/>
    </location>
</feature>
<evidence type="ECO:0000259" key="3">
    <source>
        <dbReference type="Pfam" id="PF13086"/>
    </source>
</evidence>
<dbReference type="Gene3D" id="3.40.50.300">
    <property type="entry name" value="P-loop containing nucleotide triphosphate hydrolases"/>
    <property type="match status" value="1"/>
</dbReference>
<protein>
    <recommendedName>
        <fullName evidence="3">DNA2/NAM7 helicase helicase domain-containing protein</fullName>
    </recommendedName>
</protein>
<feature type="coiled-coil region" evidence="1">
    <location>
        <begin position="639"/>
        <end position="666"/>
    </location>
</feature>
<comment type="caution">
    <text evidence="4">The sequence shown here is derived from an EMBL/GenBank/DDBJ whole genome shotgun (WGS) entry which is preliminary data.</text>
</comment>
<dbReference type="PANTHER" id="PTHR43788">
    <property type="entry name" value="DNA2/NAM7 HELICASE FAMILY MEMBER"/>
    <property type="match status" value="1"/>
</dbReference>
<feature type="region of interest" description="Disordered" evidence="2">
    <location>
        <begin position="459"/>
        <end position="478"/>
    </location>
</feature>
<keyword evidence="5" id="KW-1185">Reference proteome</keyword>
<name>A0ABR4CVJ0_9HELO</name>
<reference evidence="4 5" key="1">
    <citation type="journal article" date="2024" name="Commun. Biol.">
        <title>Comparative genomic analysis of thermophilic fungi reveals convergent evolutionary adaptations and gene losses.</title>
        <authorList>
            <person name="Steindorff A.S."/>
            <person name="Aguilar-Pontes M.V."/>
            <person name="Robinson A.J."/>
            <person name="Andreopoulos B."/>
            <person name="LaButti K."/>
            <person name="Kuo A."/>
            <person name="Mondo S."/>
            <person name="Riley R."/>
            <person name="Otillar R."/>
            <person name="Haridas S."/>
            <person name="Lipzen A."/>
            <person name="Grimwood J."/>
            <person name="Schmutz J."/>
            <person name="Clum A."/>
            <person name="Reid I.D."/>
            <person name="Moisan M.C."/>
            <person name="Butler G."/>
            <person name="Nguyen T.T.M."/>
            <person name="Dewar K."/>
            <person name="Conant G."/>
            <person name="Drula E."/>
            <person name="Henrissat B."/>
            <person name="Hansel C."/>
            <person name="Singer S."/>
            <person name="Hutchinson M.I."/>
            <person name="de Vries R.P."/>
            <person name="Natvig D.O."/>
            <person name="Powell A.J."/>
            <person name="Tsang A."/>
            <person name="Grigoriev I.V."/>
        </authorList>
    </citation>
    <scope>NUCLEOTIDE SEQUENCE [LARGE SCALE GENOMIC DNA]</scope>
    <source>
        <strain evidence="4 5">CBS 494.80</strain>
    </source>
</reference>
<dbReference type="Proteomes" id="UP001595075">
    <property type="component" value="Unassembled WGS sequence"/>
</dbReference>
<accession>A0ABR4CVJ0</accession>
<dbReference type="EMBL" id="JAZHXI010000002">
    <property type="protein sequence ID" value="KAL2073959.1"/>
    <property type="molecule type" value="Genomic_DNA"/>
</dbReference>
<organism evidence="4 5">
    <name type="scientific">Oculimacula yallundae</name>
    <dbReference type="NCBI Taxonomy" id="86028"/>
    <lineage>
        <taxon>Eukaryota</taxon>
        <taxon>Fungi</taxon>
        <taxon>Dikarya</taxon>
        <taxon>Ascomycota</taxon>
        <taxon>Pezizomycotina</taxon>
        <taxon>Leotiomycetes</taxon>
        <taxon>Helotiales</taxon>
        <taxon>Ploettnerulaceae</taxon>
        <taxon>Oculimacula</taxon>
    </lineage>
</organism>
<evidence type="ECO:0000256" key="1">
    <source>
        <dbReference type="SAM" id="Coils"/>
    </source>
</evidence>
<evidence type="ECO:0000313" key="4">
    <source>
        <dbReference type="EMBL" id="KAL2073959.1"/>
    </source>
</evidence>
<dbReference type="Pfam" id="PF13086">
    <property type="entry name" value="AAA_11"/>
    <property type="match status" value="1"/>
</dbReference>
<dbReference type="PANTHER" id="PTHR43788:SF8">
    <property type="entry name" value="DNA-BINDING PROTEIN SMUBP-2"/>
    <property type="match status" value="1"/>
</dbReference>
<proteinExistence type="predicted"/>
<gene>
    <name evidence="4" type="ORF">VTL71DRAFT_7737</name>
</gene>
<dbReference type="InterPro" id="IPR027417">
    <property type="entry name" value="P-loop_NTPase"/>
</dbReference>
<dbReference type="InterPro" id="IPR041677">
    <property type="entry name" value="DNA2/NAM7_AAA_11"/>
</dbReference>
<dbReference type="InterPro" id="IPR050534">
    <property type="entry name" value="Coronavir_polyprotein_1ab"/>
</dbReference>
<evidence type="ECO:0000313" key="5">
    <source>
        <dbReference type="Proteomes" id="UP001595075"/>
    </source>
</evidence>
<keyword evidence="1" id="KW-0175">Coiled coil</keyword>
<dbReference type="SUPFAM" id="SSF52540">
    <property type="entry name" value="P-loop containing nucleoside triphosphate hydrolases"/>
    <property type="match status" value="1"/>
</dbReference>
<feature type="domain" description="DNA2/NAM7 helicase helicase" evidence="3">
    <location>
        <begin position="544"/>
        <end position="824"/>
    </location>
</feature>